<reference evidence="4" key="1">
    <citation type="journal article" date="2020" name="Int. J. Syst. Evol. Microbiol.">
        <title>Alteromonas alba sp. nov., a marine bacterium isolated from the seawater of the West Pacific Ocean.</title>
        <authorList>
            <person name="Sun C."/>
            <person name="Wu Y.-H."/>
            <person name="Xamxidin M."/>
            <person name="Cheng H."/>
            <person name="Xu X.-W."/>
        </authorList>
    </citation>
    <scope>NUCLEOTIDE SEQUENCE [LARGE SCALE GENOMIC DNA]</scope>
    <source>
        <strain evidence="4">190</strain>
    </source>
</reference>
<keyword evidence="1" id="KW-0732">Signal</keyword>
<evidence type="ECO:0000259" key="2">
    <source>
        <dbReference type="Pfam" id="PF07715"/>
    </source>
</evidence>
<dbReference type="RefSeq" id="WP_105934097.1">
    <property type="nucleotide sequence ID" value="NZ_PVNP01000062.1"/>
</dbReference>
<name>A0A2S9VCF4_9ALTE</name>
<dbReference type="EMBL" id="PVNP01000062">
    <property type="protein sequence ID" value="PRO74137.1"/>
    <property type="molecule type" value="Genomic_DNA"/>
</dbReference>
<organism evidence="3 4">
    <name type="scientific">Alteromonas alba</name>
    <dbReference type="NCBI Taxonomy" id="2079529"/>
    <lineage>
        <taxon>Bacteria</taxon>
        <taxon>Pseudomonadati</taxon>
        <taxon>Pseudomonadota</taxon>
        <taxon>Gammaproteobacteria</taxon>
        <taxon>Alteromonadales</taxon>
        <taxon>Alteromonadaceae</taxon>
        <taxon>Alteromonas/Salinimonas group</taxon>
        <taxon>Alteromonas</taxon>
    </lineage>
</organism>
<dbReference type="Gene3D" id="2.170.130.10">
    <property type="entry name" value="TonB-dependent receptor, plug domain"/>
    <property type="match status" value="1"/>
</dbReference>
<dbReference type="Proteomes" id="UP000238949">
    <property type="component" value="Unassembled WGS sequence"/>
</dbReference>
<evidence type="ECO:0000313" key="4">
    <source>
        <dbReference type="Proteomes" id="UP000238949"/>
    </source>
</evidence>
<dbReference type="PANTHER" id="PTHR40980">
    <property type="entry name" value="PLUG DOMAIN-CONTAINING PROTEIN"/>
    <property type="match status" value="1"/>
</dbReference>
<evidence type="ECO:0000313" key="3">
    <source>
        <dbReference type="EMBL" id="PRO74137.1"/>
    </source>
</evidence>
<dbReference type="OrthoDB" id="8727862at2"/>
<gene>
    <name evidence="3" type="ORF">C6Y40_07805</name>
</gene>
<dbReference type="InterPro" id="IPR037066">
    <property type="entry name" value="Plug_dom_sf"/>
</dbReference>
<proteinExistence type="predicted"/>
<dbReference type="InterPro" id="IPR012910">
    <property type="entry name" value="Plug_dom"/>
</dbReference>
<feature type="chain" id="PRO_5015504304" description="TonB-dependent receptor plug domain-containing protein" evidence="1">
    <location>
        <begin position="23"/>
        <end position="118"/>
    </location>
</feature>
<keyword evidence="4" id="KW-1185">Reference proteome</keyword>
<dbReference type="AlphaFoldDB" id="A0A2S9VCF4"/>
<dbReference type="PANTHER" id="PTHR40980:SF3">
    <property type="entry name" value="TONB-DEPENDENT RECEPTOR-LIKE BETA-BARREL DOMAIN-CONTAINING PROTEIN"/>
    <property type="match status" value="1"/>
</dbReference>
<sequence>MFKRAQLASAVLFALSAQPLYAQDTDSMPSEDEVEVIDVRGVKASLNSAQNMKMNASNISDVIVAQDIGKLPDNSVAAALQRVTGIQVARTNGEVNQVLIRGLPDIVTTMSGREYKKY</sequence>
<dbReference type="Pfam" id="PF07715">
    <property type="entry name" value="Plug"/>
    <property type="match status" value="1"/>
</dbReference>
<evidence type="ECO:0000256" key="1">
    <source>
        <dbReference type="SAM" id="SignalP"/>
    </source>
</evidence>
<protein>
    <recommendedName>
        <fullName evidence="2">TonB-dependent receptor plug domain-containing protein</fullName>
    </recommendedName>
</protein>
<accession>A0A2S9VCF4</accession>
<comment type="caution">
    <text evidence="3">The sequence shown here is derived from an EMBL/GenBank/DDBJ whole genome shotgun (WGS) entry which is preliminary data.</text>
</comment>
<feature type="signal peptide" evidence="1">
    <location>
        <begin position="1"/>
        <end position="22"/>
    </location>
</feature>
<dbReference type="SUPFAM" id="SSF56935">
    <property type="entry name" value="Porins"/>
    <property type="match status" value="1"/>
</dbReference>
<feature type="domain" description="TonB-dependent receptor plug" evidence="2">
    <location>
        <begin position="54"/>
        <end position="112"/>
    </location>
</feature>